<sequence>MVNIMEYKFTKDNFDAEVLNSDVPVLIDFYADWCGPCQMMGPVVKELASEYDGKVKIGKVNVDQQPELASKYGVRSIPYFAFIKEGNLCDDITGSVPKSRLVSKLEAMV</sequence>
<protein>
    <recommendedName>
        <fullName evidence="2 7">Thioredoxin</fullName>
    </recommendedName>
</protein>
<evidence type="ECO:0000256" key="6">
    <source>
        <dbReference type="ARBA" id="ARBA00023284"/>
    </source>
</evidence>
<feature type="disulfide bond" description="Redox-active" evidence="10">
    <location>
        <begin position="34"/>
        <end position="37"/>
    </location>
</feature>
<dbReference type="PANTHER" id="PTHR45663:SF11">
    <property type="entry name" value="GEO12009P1"/>
    <property type="match status" value="1"/>
</dbReference>
<dbReference type="Gene3D" id="3.40.30.10">
    <property type="entry name" value="Glutaredoxin"/>
    <property type="match status" value="1"/>
</dbReference>
<evidence type="ECO:0000256" key="8">
    <source>
        <dbReference type="PIRNR" id="PIRNR000077"/>
    </source>
</evidence>
<evidence type="ECO:0000313" key="12">
    <source>
        <dbReference type="EMBL" id="SHI59409.1"/>
    </source>
</evidence>
<dbReference type="PRINTS" id="PR00421">
    <property type="entry name" value="THIOREDOXIN"/>
</dbReference>
<dbReference type="NCBIfam" id="TIGR01068">
    <property type="entry name" value="thioredoxin"/>
    <property type="match status" value="1"/>
</dbReference>
<feature type="site" description="Deprotonates C-terminal active site Cys" evidence="9">
    <location>
        <position position="28"/>
    </location>
</feature>
<comment type="similarity">
    <text evidence="1 8">Belongs to the thioredoxin family.</text>
</comment>
<proteinExistence type="inferred from homology"/>
<evidence type="ECO:0000256" key="10">
    <source>
        <dbReference type="PIRSR" id="PIRSR000077-4"/>
    </source>
</evidence>
<evidence type="ECO:0000256" key="3">
    <source>
        <dbReference type="ARBA" id="ARBA00022448"/>
    </source>
</evidence>
<evidence type="ECO:0000256" key="1">
    <source>
        <dbReference type="ARBA" id="ARBA00008987"/>
    </source>
</evidence>
<dbReference type="SUPFAM" id="SSF52833">
    <property type="entry name" value="Thioredoxin-like"/>
    <property type="match status" value="1"/>
</dbReference>
<name>A0A1M6CEF6_9FIRM</name>
<dbReference type="FunFam" id="3.40.30.10:FF:000001">
    <property type="entry name" value="Thioredoxin"/>
    <property type="match status" value="1"/>
</dbReference>
<feature type="domain" description="Thioredoxin" evidence="11">
    <location>
        <begin position="5"/>
        <end position="109"/>
    </location>
</feature>
<evidence type="ECO:0000256" key="2">
    <source>
        <dbReference type="ARBA" id="ARBA00020570"/>
    </source>
</evidence>
<dbReference type="InterPro" id="IPR017937">
    <property type="entry name" value="Thioredoxin_CS"/>
</dbReference>
<dbReference type="GO" id="GO:0015035">
    <property type="term" value="F:protein-disulfide reductase activity"/>
    <property type="evidence" value="ECO:0007669"/>
    <property type="project" value="UniProtKB-UniRule"/>
</dbReference>
<keyword evidence="4" id="KW-0249">Electron transport</keyword>
<gene>
    <name evidence="12" type="ORF">SAMN02745671_01070</name>
</gene>
<dbReference type="PIRSF" id="PIRSF000077">
    <property type="entry name" value="Thioredoxin"/>
    <property type="match status" value="1"/>
</dbReference>
<dbReference type="InterPro" id="IPR013766">
    <property type="entry name" value="Thioredoxin_domain"/>
</dbReference>
<keyword evidence="6 10" id="KW-0676">Redox-active center</keyword>
<dbReference type="AlphaFoldDB" id="A0A1M6CEF6"/>
<dbReference type="InterPro" id="IPR036249">
    <property type="entry name" value="Thioredoxin-like_sf"/>
</dbReference>
<feature type="site" description="Contributes to redox potential value" evidence="9">
    <location>
        <position position="35"/>
    </location>
</feature>
<evidence type="ECO:0000256" key="7">
    <source>
        <dbReference type="NCBIfam" id="TIGR01068"/>
    </source>
</evidence>
<feature type="active site" description="Nucleophile" evidence="9">
    <location>
        <position position="37"/>
    </location>
</feature>
<reference evidence="12 13" key="1">
    <citation type="submission" date="2016-11" db="EMBL/GenBank/DDBJ databases">
        <authorList>
            <person name="Jaros S."/>
            <person name="Januszkiewicz K."/>
            <person name="Wedrychowicz H."/>
        </authorList>
    </citation>
    <scope>NUCLEOTIDE SEQUENCE [LARGE SCALE GENOMIC DNA]</scope>
    <source>
        <strain evidence="12 13">DSM 3074</strain>
    </source>
</reference>
<dbReference type="EMBL" id="FQYW01000008">
    <property type="protein sequence ID" value="SHI59409.1"/>
    <property type="molecule type" value="Genomic_DNA"/>
</dbReference>
<dbReference type="InterPro" id="IPR005746">
    <property type="entry name" value="Thioredoxin"/>
</dbReference>
<keyword evidence="5 10" id="KW-1015">Disulfide bond</keyword>
<evidence type="ECO:0000256" key="9">
    <source>
        <dbReference type="PIRSR" id="PIRSR000077-1"/>
    </source>
</evidence>
<feature type="active site" description="Nucleophile" evidence="9">
    <location>
        <position position="34"/>
    </location>
</feature>
<feature type="site" description="Contributes to redox potential value" evidence="9">
    <location>
        <position position="36"/>
    </location>
</feature>
<dbReference type="CDD" id="cd02947">
    <property type="entry name" value="TRX_family"/>
    <property type="match status" value="1"/>
</dbReference>
<evidence type="ECO:0000256" key="5">
    <source>
        <dbReference type="ARBA" id="ARBA00023157"/>
    </source>
</evidence>
<dbReference type="GO" id="GO:0005829">
    <property type="term" value="C:cytosol"/>
    <property type="evidence" value="ECO:0007669"/>
    <property type="project" value="TreeGrafter"/>
</dbReference>
<accession>A0A1M6CEF6</accession>
<keyword evidence="3" id="KW-0813">Transport</keyword>
<evidence type="ECO:0000256" key="4">
    <source>
        <dbReference type="ARBA" id="ARBA00022982"/>
    </source>
</evidence>
<dbReference type="Proteomes" id="UP000191240">
    <property type="component" value="Unassembled WGS sequence"/>
</dbReference>
<dbReference type="PROSITE" id="PS00194">
    <property type="entry name" value="THIOREDOXIN_1"/>
    <property type="match status" value="1"/>
</dbReference>
<dbReference type="PANTHER" id="PTHR45663">
    <property type="entry name" value="GEO12009P1"/>
    <property type="match status" value="1"/>
</dbReference>
<dbReference type="Pfam" id="PF00085">
    <property type="entry name" value="Thioredoxin"/>
    <property type="match status" value="1"/>
</dbReference>
<dbReference type="PROSITE" id="PS51352">
    <property type="entry name" value="THIOREDOXIN_2"/>
    <property type="match status" value="1"/>
</dbReference>
<dbReference type="GO" id="GO:0045454">
    <property type="term" value="P:cell redox homeostasis"/>
    <property type="evidence" value="ECO:0007669"/>
    <property type="project" value="TreeGrafter"/>
</dbReference>
<evidence type="ECO:0000259" key="11">
    <source>
        <dbReference type="PROSITE" id="PS51352"/>
    </source>
</evidence>
<organism evidence="12 13">
    <name type="scientific">Anaerovibrio lipolyticus DSM 3074</name>
    <dbReference type="NCBI Taxonomy" id="1120997"/>
    <lineage>
        <taxon>Bacteria</taxon>
        <taxon>Bacillati</taxon>
        <taxon>Bacillota</taxon>
        <taxon>Negativicutes</taxon>
        <taxon>Selenomonadales</taxon>
        <taxon>Selenomonadaceae</taxon>
        <taxon>Anaerovibrio</taxon>
    </lineage>
</organism>
<evidence type="ECO:0000313" key="13">
    <source>
        <dbReference type="Proteomes" id="UP000191240"/>
    </source>
</evidence>